<protein>
    <submittedName>
        <fullName evidence="1">Uncharacterized protein</fullName>
    </submittedName>
</protein>
<organism evidence="1 2">
    <name type="scientific">Bacteroides clarus YIT 12056</name>
    <dbReference type="NCBI Taxonomy" id="762984"/>
    <lineage>
        <taxon>Bacteria</taxon>
        <taxon>Pseudomonadati</taxon>
        <taxon>Bacteroidota</taxon>
        <taxon>Bacteroidia</taxon>
        <taxon>Bacteroidales</taxon>
        <taxon>Bacteroidaceae</taxon>
        <taxon>Bacteroides</taxon>
    </lineage>
</organism>
<evidence type="ECO:0000313" key="2">
    <source>
        <dbReference type="Proteomes" id="UP000010321"/>
    </source>
</evidence>
<accession>A0ABP2KV32</accession>
<reference evidence="1 2" key="1">
    <citation type="submission" date="2011-02" db="EMBL/GenBank/DDBJ databases">
        <authorList>
            <person name="Weinstock G."/>
            <person name="Sodergren E."/>
            <person name="Clifton S."/>
            <person name="Fulton L."/>
            <person name="Fulton B."/>
            <person name="Courtney L."/>
            <person name="Fronick C."/>
            <person name="Harrison M."/>
            <person name="Strong C."/>
            <person name="Farmer C."/>
            <person name="Delahaunty K."/>
            <person name="Markovic C."/>
            <person name="Hall O."/>
            <person name="Minx P."/>
            <person name="Tomlinson C."/>
            <person name="Mitreva M."/>
            <person name="Hou S."/>
            <person name="Chen J."/>
            <person name="Wollam A."/>
            <person name="Pepin K.H."/>
            <person name="Johnson M."/>
            <person name="Bhonagiri V."/>
            <person name="Zhang X."/>
            <person name="Suruliraj S."/>
            <person name="Warren W."/>
            <person name="Chinwalla A."/>
            <person name="Mardis E.R."/>
            <person name="Wilson R.K."/>
        </authorList>
    </citation>
    <scope>NUCLEOTIDE SEQUENCE [LARGE SCALE GENOMIC DNA]</scope>
    <source>
        <strain evidence="1 2">YIT 12056</strain>
    </source>
</reference>
<name>A0ABP2KV32_9BACE</name>
<dbReference type="Proteomes" id="UP000010321">
    <property type="component" value="Unassembled WGS sequence"/>
</dbReference>
<gene>
    <name evidence="1" type="ORF">HMPREF9445_00514</name>
</gene>
<evidence type="ECO:0000313" key="1">
    <source>
        <dbReference type="EMBL" id="EGF54170.1"/>
    </source>
</evidence>
<dbReference type="EMBL" id="AFBM01000006">
    <property type="protein sequence ID" value="EGF54170.1"/>
    <property type="molecule type" value="Genomic_DNA"/>
</dbReference>
<sequence>MVYRVVRCQKPLKNALWRVMMREGADTGGRSVIFAWSVRRKGPSGLNDECFTINN</sequence>
<comment type="caution">
    <text evidence="1">The sequence shown here is derived from an EMBL/GenBank/DDBJ whole genome shotgun (WGS) entry which is preliminary data.</text>
</comment>
<keyword evidence="2" id="KW-1185">Reference proteome</keyword>
<proteinExistence type="predicted"/>